<feature type="signal peptide" evidence="3">
    <location>
        <begin position="1"/>
        <end position="30"/>
    </location>
</feature>
<dbReference type="InterPro" id="IPR025738">
    <property type="entry name" value="BatD"/>
</dbReference>
<sequence>MKPVFAPGGKFASAAIAALIVSASFAPAEAEIRTSVSQNQVIEGEPFQLSIQVEGASGNAQPDLGPLSRNFTVEGTGQTSQTSIINGRTTVNHGWTVTLTSKSPGKVEIPAIKVGSEQSNPILVEVVDAASLPKTSLAQSGVEVDMHAAPGPYYVQQEIPVTVRITASGGLRSAQLSDLSGPDLIITRRGEDKVSQMTRNGLPVSVIERDYMVKPQKSGNFTLGPLLLRGAVNDPNGRRSPFGDNSGFAQMRQQFGFSGFGSSMFDDFFSPTKSVTARSNTIQIDVAANPAGQSDWFLPAKAVDLKQSWQPDHPDFQVGEAVTRIVQIVALGASKEMLPDIDFQDVDGASVYVDRVDDRSTDTDKGTAAIKQYMLSVVPTRDGSVTLPEIQVGWFDTVAGEQKTSVLPAQTIEVGGGVSNTSTPASTPAASASQTGNQSPPMRDASLVALAEQADWRYVSGAGVALLLAVALAIALIRRRRTAAAPALAETVARTARSKRGSIETAARRREKQIAEFARAFRDACRRGDASQAYHQFGLWALAAGYDVDTIRCADAESLKKELGKLEARIFGGDVSGSWKGSDLLAAFDMVASQGRKPKAAKREIAPLYPQNHDGGLIPA</sequence>
<keyword evidence="2" id="KW-0472">Membrane</keyword>
<dbReference type="PANTHER" id="PTHR40940">
    <property type="entry name" value="PROTEIN BATD-RELATED"/>
    <property type="match status" value="1"/>
</dbReference>
<evidence type="ECO:0000259" key="4">
    <source>
        <dbReference type="Pfam" id="PF25607"/>
    </source>
</evidence>
<evidence type="ECO:0000256" key="1">
    <source>
        <dbReference type="SAM" id="MobiDB-lite"/>
    </source>
</evidence>
<dbReference type="RefSeq" id="WP_220228683.1">
    <property type="nucleotide sequence ID" value="NZ_JAICBX010000002.1"/>
</dbReference>
<keyword evidence="6" id="KW-1185">Reference proteome</keyword>
<evidence type="ECO:0000256" key="3">
    <source>
        <dbReference type="SAM" id="SignalP"/>
    </source>
</evidence>
<proteinExistence type="predicted"/>
<feature type="transmembrane region" description="Helical" evidence="2">
    <location>
        <begin position="456"/>
        <end position="477"/>
    </location>
</feature>
<dbReference type="PANTHER" id="PTHR40940:SF1">
    <property type="entry name" value="PROTEIN BATD"/>
    <property type="match status" value="1"/>
</dbReference>
<feature type="compositionally biased region" description="Low complexity" evidence="1">
    <location>
        <begin position="421"/>
        <end position="435"/>
    </location>
</feature>
<keyword evidence="3" id="KW-0732">Signal</keyword>
<dbReference type="EMBL" id="JAICBX010000002">
    <property type="protein sequence ID" value="MBW8638017.1"/>
    <property type="molecule type" value="Genomic_DNA"/>
</dbReference>
<dbReference type="InterPro" id="IPR057699">
    <property type="entry name" value="DUF7939"/>
</dbReference>
<comment type="caution">
    <text evidence="5">The sequence shown here is derived from an EMBL/GenBank/DDBJ whole genome shotgun (WGS) entry which is preliminary data.</text>
</comment>
<keyword evidence="2" id="KW-1133">Transmembrane helix</keyword>
<evidence type="ECO:0000313" key="5">
    <source>
        <dbReference type="EMBL" id="MBW8638017.1"/>
    </source>
</evidence>
<feature type="chain" id="PRO_5042193144" evidence="3">
    <location>
        <begin position="31"/>
        <end position="620"/>
    </location>
</feature>
<accession>A0AAE3D1J5</accession>
<name>A0AAE3D1J5_9HYPH</name>
<protein>
    <submittedName>
        <fullName evidence="5">BatD family protein</fullName>
    </submittedName>
</protein>
<feature type="region of interest" description="Disordered" evidence="1">
    <location>
        <begin position="415"/>
        <end position="442"/>
    </location>
</feature>
<gene>
    <name evidence="5" type="ORF">K1W69_12540</name>
</gene>
<dbReference type="Proteomes" id="UP001196509">
    <property type="component" value="Unassembled WGS sequence"/>
</dbReference>
<keyword evidence="2" id="KW-0812">Transmembrane</keyword>
<evidence type="ECO:0000256" key="2">
    <source>
        <dbReference type="SAM" id="Phobius"/>
    </source>
</evidence>
<feature type="domain" description="DUF7939" evidence="4">
    <location>
        <begin position="518"/>
        <end position="591"/>
    </location>
</feature>
<dbReference type="Pfam" id="PF13584">
    <property type="entry name" value="BatD"/>
    <property type="match status" value="1"/>
</dbReference>
<reference evidence="5" key="1">
    <citation type="submission" date="2021-08" db="EMBL/GenBank/DDBJ databases">
        <title>Hoeflea bacterium WL0058 sp. nov., isolated from the sediment.</title>
        <authorList>
            <person name="Wang L."/>
            <person name="Zhang D."/>
        </authorList>
    </citation>
    <scope>NUCLEOTIDE SEQUENCE</scope>
    <source>
        <strain evidence="5">WL0058</strain>
    </source>
</reference>
<evidence type="ECO:0000313" key="6">
    <source>
        <dbReference type="Proteomes" id="UP001196509"/>
    </source>
</evidence>
<dbReference type="Pfam" id="PF25607">
    <property type="entry name" value="DUF7939"/>
    <property type="match status" value="1"/>
</dbReference>
<dbReference type="AlphaFoldDB" id="A0AAE3D1J5"/>
<organism evidence="5 6">
    <name type="scientific">Flavimaribacter sediminis</name>
    <dbReference type="NCBI Taxonomy" id="2865987"/>
    <lineage>
        <taxon>Bacteria</taxon>
        <taxon>Pseudomonadati</taxon>
        <taxon>Pseudomonadota</taxon>
        <taxon>Alphaproteobacteria</taxon>
        <taxon>Hyphomicrobiales</taxon>
        <taxon>Rhizobiaceae</taxon>
        <taxon>Flavimaribacter</taxon>
    </lineage>
</organism>